<accession>A0ABX8UW62</accession>
<evidence type="ECO:0000313" key="2">
    <source>
        <dbReference type="Proteomes" id="UP000826462"/>
    </source>
</evidence>
<name>A0ABX8UW62_9BURK</name>
<protein>
    <submittedName>
        <fullName evidence="1">Uncharacterized protein</fullName>
    </submittedName>
</protein>
<keyword evidence="2" id="KW-1185">Reference proteome</keyword>
<organism evidence="1 2">
    <name type="scientific">Paraburkholderia edwinii</name>
    <dbReference type="NCBI Taxonomy" id="2861782"/>
    <lineage>
        <taxon>Bacteria</taxon>
        <taxon>Pseudomonadati</taxon>
        <taxon>Pseudomonadota</taxon>
        <taxon>Betaproteobacteria</taxon>
        <taxon>Burkholderiales</taxon>
        <taxon>Burkholderiaceae</taxon>
        <taxon>Paraburkholderia</taxon>
    </lineage>
</organism>
<dbReference type="EMBL" id="CP080096">
    <property type="protein sequence ID" value="QYD72562.1"/>
    <property type="molecule type" value="Genomic_DNA"/>
</dbReference>
<dbReference type="RefSeq" id="WP_219801985.1">
    <property type="nucleotide sequence ID" value="NZ_CP080096.1"/>
</dbReference>
<proteinExistence type="predicted"/>
<reference evidence="1 2" key="1">
    <citation type="submission" date="2021-07" db="EMBL/GenBank/DDBJ databases">
        <title>Paraburkholderia edwinii protects Aspergillus sp. from phenazines by acting as a toxin sponge.</title>
        <authorList>
            <person name="Dahlstrom K.M."/>
            <person name="Newman D.K."/>
        </authorList>
    </citation>
    <scope>NUCLEOTIDE SEQUENCE [LARGE SCALE GENOMIC DNA]</scope>
    <source>
        <strain evidence="1 2">Pe01</strain>
    </source>
</reference>
<sequence>MQIMQVKGRFRESGGGEALAKYCGSCLIFDQAEFKSPHSSRGLCQGLTYEVMHRIDMDGSALMSAVDTLRDNLNRGDRGTQDRIAAYQNTGHHMNLDRYERVSPGPTLFTFGADKPDMLSNRKRLIESMVGEVADRLLPGSMAFLGFDAYRPSSTSNEPAGAHSILVHRDGDGHYAIFCPNSGGFLFATINLMSSALADFSLRAFSQRGLVLVPHASCYFALRPPLPSSLTNPRAPGDQQSILRASHFAHSTL</sequence>
<evidence type="ECO:0000313" key="1">
    <source>
        <dbReference type="EMBL" id="QYD72562.1"/>
    </source>
</evidence>
<gene>
    <name evidence="1" type="ORF">KZJ38_22855</name>
</gene>
<dbReference type="Proteomes" id="UP000826462">
    <property type="component" value="Chromosome 2"/>
</dbReference>